<evidence type="ECO:0000256" key="1">
    <source>
        <dbReference type="ARBA" id="ARBA00006974"/>
    </source>
</evidence>
<dbReference type="EMBL" id="PDCK01000040">
    <property type="protein sequence ID" value="PRQ49661.1"/>
    <property type="molecule type" value="Genomic_DNA"/>
</dbReference>
<reference evidence="2 3" key="1">
    <citation type="journal article" date="2018" name="Nat. Genet.">
        <title>The Rosa genome provides new insights in the design of modern roses.</title>
        <authorList>
            <person name="Bendahmane M."/>
        </authorList>
    </citation>
    <scope>NUCLEOTIDE SEQUENCE [LARGE SCALE GENOMIC DNA]</scope>
    <source>
        <strain evidence="3">cv. Old Blush</strain>
    </source>
</reference>
<keyword evidence="3" id="KW-1185">Reference proteome</keyword>
<dbReference type="InterPro" id="IPR003676">
    <property type="entry name" value="SAUR_fam"/>
</dbReference>
<comment type="similarity">
    <text evidence="1">Belongs to the ARG7 family.</text>
</comment>
<name>A0A2P6RTC6_ROSCH</name>
<organism evidence="2 3">
    <name type="scientific">Rosa chinensis</name>
    <name type="common">China rose</name>
    <dbReference type="NCBI Taxonomy" id="74649"/>
    <lineage>
        <taxon>Eukaryota</taxon>
        <taxon>Viridiplantae</taxon>
        <taxon>Streptophyta</taxon>
        <taxon>Embryophyta</taxon>
        <taxon>Tracheophyta</taxon>
        <taxon>Spermatophyta</taxon>
        <taxon>Magnoliopsida</taxon>
        <taxon>eudicotyledons</taxon>
        <taxon>Gunneridae</taxon>
        <taxon>Pentapetalae</taxon>
        <taxon>rosids</taxon>
        <taxon>fabids</taxon>
        <taxon>Rosales</taxon>
        <taxon>Rosaceae</taxon>
        <taxon>Rosoideae</taxon>
        <taxon>Rosoideae incertae sedis</taxon>
        <taxon>Rosa</taxon>
    </lineage>
</organism>
<dbReference type="AlphaFoldDB" id="A0A2P6RTC6"/>
<evidence type="ECO:0000313" key="3">
    <source>
        <dbReference type="Proteomes" id="UP000238479"/>
    </source>
</evidence>
<evidence type="ECO:0000313" key="2">
    <source>
        <dbReference type="EMBL" id="PRQ49661.1"/>
    </source>
</evidence>
<dbReference type="Proteomes" id="UP000238479">
    <property type="component" value="Chromosome 2"/>
</dbReference>
<dbReference type="Pfam" id="PF02519">
    <property type="entry name" value="Auxin_inducible"/>
    <property type="match status" value="1"/>
</dbReference>
<accession>A0A2P6RTC6</accession>
<protein>
    <submittedName>
        <fullName evidence="2">Putative small auxin-up RNA</fullName>
    </submittedName>
</protein>
<proteinExistence type="inferred from homology"/>
<dbReference type="PANTHER" id="PTHR31929">
    <property type="entry name" value="SAUR-LIKE AUXIN-RESPONSIVE PROTEIN FAMILY-RELATED"/>
    <property type="match status" value="1"/>
</dbReference>
<comment type="caution">
    <text evidence="2">The sequence shown here is derived from an EMBL/GenBank/DDBJ whole genome shotgun (WGS) entry which is preliminary data.</text>
</comment>
<dbReference type="GO" id="GO:0009733">
    <property type="term" value="P:response to auxin"/>
    <property type="evidence" value="ECO:0007669"/>
    <property type="project" value="InterPro"/>
</dbReference>
<sequence>MGFRLPGIASTKTSDIPKGYFAVLLERKDPTLENQKKRFVVPISYLNQPLFQDLLKLKKNLDTIIQWAVSQFLAVKTPSLISLPA</sequence>
<gene>
    <name evidence="2" type="ORF">RchiOBHm_Chr2g0124411</name>
</gene>
<dbReference type="Gramene" id="PRQ49661">
    <property type="protein sequence ID" value="PRQ49661"/>
    <property type="gene ID" value="RchiOBHm_Chr2g0124411"/>
</dbReference>